<sequence length="401" mass="47274">IKTKVKRMIAKSNNINYVGPKALFDPNYIPPRLLYRKKEEKSLFSILSDSLSDKFYLNILYQGITGIGKNSIVNKVINDLFSQNKDYMKLNKICIDCKEKNLEELIFSLLAELNNLSNLNFDFASILNSKISHLWNIFKLACQKSDHLFLVFNNMEYLQPEIINKFLLLGKDANITLISTVSKSIRPATMDIFSEFDFKKKLNFFSYKELYSIINQRALLSFSQEVDKELIYYITDLICEQYVPVPGKGIEILRDLYPLLKRKTRISHYELLDICQNDFDTFQISDEFSMLNYISEEDILTVIFLDNLSNYFMNFRNYYISFKKLHELYDISCEALEYKKNINEFQKLIKDLVNIGIIKPSKRIKTKLDTYKHYNAINSEFYFILINPKQLQVIIDTIFNQ</sequence>
<name>A0A0F9AUF2_9ZZZZ</name>
<evidence type="ECO:0008006" key="2">
    <source>
        <dbReference type="Google" id="ProtNLM"/>
    </source>
</evidence>
<gene>
    <name evidence="1" type="ORF">LCGC14_2529340</name>
</gene>
<evidence type="ECO:0000313" key="1">
    <source>
        <dbReference type="EMBL" id="KKL13080.1"/>
    </source>
</evidence>
<proteinExistence type="predicted"/>
<dbReference type="Gene3D" id="1.10.8.60">
    <property type="match status" value="1"/>
</dbReference>
<dbReference type="AlphaFoldDB" id="A0A0F9AUF2"/>
<protein>
    <recommendedName>
        <fullName evidence="2">Orc1-like AAA ATPase domain-containing protein</fullName>
    </recommendedName>
</protein>
<organism evidence="1">
    <name type="scientific">marine sediment metagenome</name>
    <dbReference type="NCBI Taxonomy" id="412755"/>
    <lineage>
        <taxon>unclassified sequences</taxon>
        <taxon>metagenomes</taxon>
        <taxon>ecological metagenomes</taxon>
    </lineage>
</organism>
<accession>A0A0F9AUF2</accession>
<reference evidence="1" key="1">
    <citation type="journal article" date="2015" name="Nature">
        <title>Complex archaea that bridge the gap between prokaryotes and eukaryotes.</title>
        <authorList>
            <person name="Spang A."/>
            <person name="Saw J.H."/>
            <person name="Jorgensen S.L."/>
            <person name="Zaremba-Niedzwiedzka K."/>
            <person name="Martijn J."/>
            <person name="Lind A.E."/>
            <person name="van Eijk R."/>
            <person name="Schleper C."/>
            <person name="Guy L."/>
            <person name="Ettema T.J."/>
        </authorList>
    </citation>
    <scope>NUCLEOTIDE SEQUENCE</scope>
</reference>
<feature type="non-terminal residue" evidence="1">
    <location>
        <position position="1"/>
    </location>
</feature>
<dbReference type="InterPro" id="IPR027417">
    <property type="entry name" value="P-loop_NTPase"/>
</dbReference>
<dbReference type="SUPFAM" id="SSF52540">
    <property type="entry name" value="P-loop containing nucleoside triphosphate hydrolases"/>
    <property type="match status" value="1"/>
</dbReference>
<dbReference type="Gene3D" id="3.40.50.300">
    <property type="entry name" value="P-loop containing nucleotide triphosphate hydrolases"/>
    <property type="match status" value="1"/>
</dbReference>
<dbReference type="EMBL" id="LAZR01041005">
    <property type="protein sequence ID" value="KKL13080.1"/>
    <property type="molecule type" value="Genomic_DNA"/>
</dbReference>
<comment type="caution">
    <text evidence="1">The sequence shown here is derived from an EMBL/GenBank/DDBJ whole genome shotgun (WGS) entry which is preliminary data.</text>
</comment>